<dbReference type="AlphaFoldDB" id="A0A166FXK8"/>
<evidence type="ECO:0000313" key="2">
    <source>
        <dbReference type="Proteomes" id="UP000076532"/>
    </source>
</evidence>
<dbReference type="STRING" id="436010.A0A166FXK8"/>
<organism evidence="1 2">
    <name type="scientific">Athelia psychrophila</name>
    <dbReference type="NCBI Taxonomy" id="1759441"/>
    <lineage>
        <taxon>Eukaryota</taxon>
        <taxon>Fungi</taxon>
        <taxon>Dikarya</taxon>
        <taxon>Basidiomycota</taxon>
        <taxon>Agaricomycotina</taxon>
        <taxon>Agaricomycetes</taxon>
        <taxon>Agaricomycetidae</taxon>
        <taxon>Atheliales</taxon>
        <taxon>Atheliaceae</taxon>
        <taxon>Athelia</taxon>
    </lineage>
</organism>
<dbReference type="Proteomes" id="UP000076532">
    <property type="component" value="Unassembled WGS sequence"/>
</dbReference>
<accession>A0A166FXK8</accession>
<sequence>MESLPTDFGRVVLDAFVQTTRQTGAVDQSQLRRSFGLCSSYLITDVSMNPEGGLGSWDAGFNRLVDVLTALHMRGELEVATMSEASKACSECWTVAGTFKGLENSRPLIRTIALRLRTLVPDGTYAGLPIYTPAR</sequence>
<dbReference type="EMBL" id="KV417584">
    <property type="protein sequence ID" value="KZP17272.1"/>
    <property type="molecule type" value="Genomic_DNA"/>
</dbReference>
<gene>
    <name evidence="1" type="ORF">FIBSPDRAFT_957290</name>
</gene>
<evidence type="ECO:0000313" key="1">
    <source>
        <dbReference type="EMBL" id="KZP17272.1"/>
    </source>
</evidence>
<proteinExistence type="predicted"/>
<dbReference type="OrthoDB" id="3358904at2759"/>
<keyword evidence="2" id="KW-1185">Reference proteome</keyword>
<reference evidence="1 2" key="1">
    <citation type="journal article" date="2016" name="Mol. Biol. Evol.">
        <title>Comparative Genomics of Early-Diverging Mushroom-Forming Fungi Provides Insights into the Origins of Lignocellulose Decay Capabilities.</title>
        <authorList>
            <person name="Nagy L.G."/>
            <person name="Riley R."/>
            <person name="Tritt A."/>
            <person name="Adam C."/>
            <person name="Daum C."/>
            <person name="Floudas D."/>
            <person name="Sun H."/>
            <person name="Yadav J.S."/>
            <person name="Pangilinan J."/>
            <person name="Larsson K.H."/>
            <person name="Matsuura K."/>
            <person name="Barry K."/>
            <person name="Labutti K."/>
            <person name="Kuo R."/>
            <person name="Ohm R.A."/>
            <person name="Bhattacharya S.S."/>
            <person name="Shirouzu T."/>
            <person name="Yoshinaga Y."/>
            <person name="Martin F.M."/>
            <person name="Grigoriev I.V."/>
            <person name="Hibbett D.S."/>
        </authorList>
    </citation>
    <scope>NUCLEOTIDE SEQUENCE [LARGE SCALE GENOMIC DNA]</scope>
    <source>
        <strain evidence="1 2">CBS 109695</strain>
    </source>
</reference>
<protein>
    <submittedName>
        <fullName evidence="1">Uncharacterized protein</fullName>
    </submittedName>
</protein>
<name>A0A166FXK8_9AGAM</name>